<evidence type="ECO:0000313" key="1">
    <source>
        <dbReference type="EMBL" id="JAD97297.1"/>
    </source>
</evidence>
<protein>
    <submittedName>
        <fullName evidence="1">Uncharacterized protein</fullName>
    </submittedName>
</protein>
<organism evidence="1">
    <name type="scientific">Arundo donax</name>
    <name type="common">Giant reed</name>
    <name type="synonym">Donax arundinaceus</name>
    <dbReference type="NCBI Taxonomy" id="35708"/>
    <lineage>
        <taxon>Eukaryota</taxon>
        <taxon>Viridiplantae</taxon>
        <taxon>Streptophyta</taxon>
        <taxon>Embryophyta</taxon>
        <taxon>Tracheophyta</taxon>
        <taxon>Spermatophyta</taxon>
        <taxon>Magnoliopsida</taxon>
        <taxon>Liliopsida</taxon>
        <taxon>Poales</taxon>
        <taxon>Poaceae</taxon>
        <taxon>PACMAD clade</taxon>
        <taxon>Arundinoideae</taxon>
        <taxon>Arundineae</taxon>
        <taxon>Arundo</taxon>
    </lineage>
</organism>
<sequence length="20" mass="2597">MNWKIFRGCSLWVLNHDWYQ</sequence>
<reference evidence="1" key="1">
    <citation type="submission" date="2014-09" db="EMBL/GenBank/DDBJ databases">
        <authorList>
            <person name="Magalhaes I.L.F."/>
            <person name="Oliveira U."/>
            <person name="Santos F.R."/>
            <person name="Vidigal T.H.D.A."/>
            <person name="Brescovit A.D."/>
            <person name="Santos A.J."/>
        </authorList>
    </citation>
    <scope>NUCLEOTIDE SEQUENCE</scope>
    <source>
        <tissue evidence="1">Shoot tissue taken approximately 20 cm above the soil surface</tissue>
    </source>
</reference>
<dbReference type="EMBL" id="GBRH01200598">
    <property type="protein sequence ID" value="JAD97297.1"/>
    <property type="molecule type" value="Transcribed_RNA"/>
</dbReference>
<proteinExistence type="predicted"/>
<accession>A0A0A9EMM5</accession>
<reference evidence="1" key="2">
    <citation type="journal article" date="2015" name="Data Brief">
        <title>Shoot transcriptome of the giant reed, Arundo donax.</title>
        <authorList>
            <person name="Barrero R.A."/>
            <person name="Guerrero F.D."/>
            <person name="Moolhuijzen P."/>
            <person name="Goolsby J.A."/>
            <person name="Tidwell J."/>
            <person name="Bellgard S.E."/>
            <person name="Bellgard M.I."/>
        </authorList>
    </citation>
    <scope>NUCLEOTIDE SEQUENCE</scope>
    <source>
        <tissue evidence="1">Shoot tissue taken approximately 20 cm above the soil surface</tissue>
    </source>
</reference>
<name>A0A0A9EMM5_ARUDO</name>
<dbReference type="AlphaFoldDB" id="A0A0A9EMM5"/>